<reference evidence="1" key="1">
    <citation type="journal article" date="2020" name="J Insects Food Feed">
        <title>The yellow mealworm (Tenebrio molitor) genome: a resource for the emerging insects as food and feed industry.</title>
        <authorList>
            <person name="Eriksson T."/>
            <person name="Andere A."/>
            <person name="Kelstrup H."/>
            <person name="Emery V."/>
            <person name="Picard C."/>
        </authorList>
    </citation>
    <scope>NUCLEOTIDE SEQUENCE</scope>
    <source>
        <strain evidence="1">Stoneville</strain>
        <tissue evidence="1">Whole head</tissue>
    </source>
</reference>
<dbReference type="Proteomes" id="UP000719412">
    <property type="component" value="Unassembled WGS sequence"/>
</dbReference>
<protein>
    <submittedName>
        <fullName evidence="1">Uncharacterized protein</fullName>
    </submittedName>
</protein>
<sequence length="162" mass="18577">MTRHPLLAVYVIPWNHRYSISRGSPRLQTVMRIKAVLNYLHVWHMSRWVRFRAQCQNSIRVAVHGVFPQAFRIHVTATISQYAATVHIASVLCNVPIGKCYRRNNSDALSSAGNNAGEWYTPHLTHDPIVKLYVTRRNHPRIAHLMGQRAEKTSARSFDSVP</sequence>
<gene>
    <name evidence="1" type="ORF">GEV33_004417</name>
</gene>
<dbReference type="EMBL" id="JABDTM020017807">
    <property type="protein sequence ID" value="KAH0818374.1"/>
    <property type="molecule type" value="Genomic_DNA"/>
</dbReference>
<comment type="caution">
    <text evidence="1">The sequence shown here is derived from an EMBL/GenBank/DDBJ whole genome shotgun (WGS) entry which is preliminary data.</text>
</comment>
<evidence type="ECO:0000313" key="2">
    <source>
        <dbReference type="Proteomes" id="UP000719412"/>
    </source>
</evidence>
<keyword evidence="2" id="KW-1185">Reference proteome</keyword>
<evidence type="ECO:0000313" key="1">
    <source>
        <dbReference type="EMBL" id="KAH0818374.1"/>
    </source>
</evidence>
<dbReference type="AlphaFoldDB" id="A0A8J6HPH8"/>
<accession>A0A8J6HPH8</accession>
<name>A0A8J6HPH8_TENMO</name>
<reference evidence="1" key="2">
    <citation type="submission" date="2021-08" db="EMBL/GenBank/DDBJ databases">
        <authorList>
            <person name="Eriksson T."/>
        </authorList>
    </citation>
    <scope>NUCLEOTIDE SEQUENCE</scope>
    <source>
        <strain evidence="1">Stoneville</strain>
        <tissue evidence="1">Whole head</tissue>
    </source>
</reference>
<organism evidence="1 2">
    <name type="scientific">Tenebrio molitor</name>
    <name type="common">Yellow mealworm beetle</name>
    <dbReference type="NCBI Taxonomy" id="7067"/>
    <lineage>
        <taxon>Eukaryota</taxon>
        <taxon>Metazoa</taxon>
        <taxon>Ecdysozoa</taxon>
        <taxon>Arthropoda</taxon>
        <taxon>Hexapoda</taxon>
        <taxon>Insecta</taxon>
        <taxon>Pterygota</taxon>
        <taxon>Neoptera</taxon>
        <taxon>Endopterygota</taxon>
        <taxon>Coleoptera</taxon>
        <taxon>Polyphaga</taxon>
        <taxon>Cucujiformia</taxon>
        <taxon>Tenebrionidae</taxon>
        <taxon>Tenebrio</taxon>
    </lineage>
</organism>
<proteinExistence type="predicted"/>